<feature type="domain" description="Ice-binding protein C-terminal" evidence="2">
    <location>
        <begin position="345"/>
        <end position="366"/>
    </location>
</feature>
<feature type="chain" id="PRO_5042044416" evidence="1">
    <location>
        <begin position="25"/>
        <end position="367"/>
    </location>
</feature>
<dbReference type="RefSeq" id="WP_309489779.1">
    <property type="nucleotide sequence ID" value="NZ_JAENIG010000005.1"/>
</dbReference>
<accession>A0AAE2SDV0</accession>
<evidence type="ECO:0000259" key="2">
    <source>
        <dbReference type="Pfam" id="PF07589"/>
    </source>
</evidence>
<protein>
    <submittedName>
        <fullName evidence="3">PEP-CTERM sorting domain-containing protein</fullName>
    </submittedName>
</protein>
<comment type="caution">
    <text evidence="3">The sequence shown here is derived from an EMBL/GenBank/DDBJ whole genome shotgun (WGS) entry which is preliminary data.</text>
</comment>
<dbReference type="NCBIfam" id="TIGR02595">
    <property type="entry name" value="PEP_CTERM"/>
    <property type="match status" value="1"/>
</dbReference>
<evidence type="ECO:0000313" key="4">
    <source>
        <dbReference type="Proteomes" id="UP000634206"/>
    </source>
</evidence>
<keyword evidence="1" id="KW-0732">Signal</keyword>
<dbReference type="EMBL" id="JAENIG010000005">
    <property type="protein sequence ID" value="MBK1855167.1"/>
    <property type="molecule type" value="Genomic_DNA"/>
</dbReference>
<proteinExistence type="predicted"/>
<reference evidence="3" key="1">
    <citation type="submission" date="2021-01" db="EMBL/GenBank/DDBJ databases">
        <title>Modified the classification status of verrucomicrobia.</title>
        <authorList>
            <person name="Feng X."/>
        </authorList>
    </citation>
    <scope>NUCLEOTIDE SEQUENCE</scope>
    <source>
        <strain evidence="3">5K15</strain>
    </source>
</reference>
<evidence type="ECO:0000313" key="3">
    <source>
        <dbReference type="EMBL" id="MBK1855167.1"/>
    </source>
</evidence>
<feature type="signal peptide" evidence="1">
    <location>
        <begin position="1"/>
        <end position="24"/>
    </location>
</feature>
<dbReference type="InterPro" id="IPR013424">
    <property type="entry name" value="Ice-binding_C"/>
</dbReference>
<dbReference type="Proteomes" id="UP000634206">
    <property type="component" value="Unassembled WGS sequence"/>
</dbReference>
<organism evidence="3 4">
    <name type="scientific">Oceaniferula flava</name>
    <dbReference type="NCBI Taxonomy" id="2800421"/>
    <lineage>
        <taxon>Bacteria</taxon>
        <taxon>Pseudomonadati</taxon>
        <taxon>Verrucomicrobiota</taxon>
        <taxon>Verrucomicrobiia</taxon>
        <taxon>Verrucomicrobiales</taxon>
        <taxon>Verrucomicrobiaceae</taxon>
        <taxon>Oceaniferula</taxon>
    </lineage>
</organism>
<keyword evidence="4" id="KW-1185">Reference proteome</keyword>
<gene>
    <name evidence="3" type="ORF">JIN83_09375</name>
</gene>
<dbReference type="Pfam" id="PF07589">
    <property type="entry name" value="PEP-CTERM"/>
    <property type="match status" value="1"/>
</dbReference>
<name>A0AAE2SDV0_9BACT</name>
<evidence type="ECO:0000256" key="1">
    <source>
        <dbReference type="SAM" id="SignalP"/>
    </source>
</evidence>
<dbReference type="AlphaFoldDB" id="A0AAE2SDV0"/>
<sequence length="367" mass="37346">MSITRTIIKTTALGCIFAATNAHAANYIWTGAFDANDFTNVNNWLDKDTGLVPTMSPDNTIPTEFNGGATNVANYNAAGTQQVNAIYVSSQTGTGSGTGGVLNVSAGTLQGTGQNTRYTYGGKGQTGTVNISGTGTIDVGGGTRVGIDSNSVGTLNISDSGTYKGSRGLTANSISVSTIAGQGNATGNINVSGSGTYQDRFGLMLGGFNSTNTGTGNFNIIGGNATVQLGFLNSGSDGKWLQSGDGSTLGATIDSSDGFSLSTIEIYDHGTPTDGRVSFEAGALLNLGFSGAAQAGSWTLMSWGEDFLFEDGGLALDPGVDSNWSFEFVDTGGTTQADSLVVTYVPEPSSAALLGLGGLALILRRRK</sequence>